<sequence length="65" mass="7226">MPRLRDGRQSPDGRLTRRHTHGRVISGNPTTTTQSAKSARYLRVFTQPVGSGALFDFQTSSPGRR</sequence>
<feature type="compositionally biased region" description="Polar residues" evidence="1">
    <location>
        <begin position="27"/>
        <end position="37"/>
    </location>
</feature>
<feature type="region of interest" description="Disordered" evidence="1">
    <location>
        <begin position="1"/>
        <end position="37"/>
    </location>
</feature>
<organism evidence="2">
    <name type="scientific">Siphoviridae sp. ct3R43</name>
    <dbReference type="NCBI Taxonomy" id="2825321"/>
    <lineage>
        <taxon>Viruses</taxon>
        <taxon>Duplodnaviria</taxon>
        <taxon>Heunggongvirae</taxon>
        <taxon>Uroviricota</taxon>
        <taxon>Caudoviricetes</taxon>
    </lineage>
</organism>
<name>A0A8S5VFR0_9CAUD</name>
<feature type="compositionally biased region" description="Basic and acidic residues" evidence="1">
    <location>
        <begin position="1"/>
        <end position="15"/>
    </location>
</feature>
<evidence type="ECO:0000256" key="1">
    <source>
        <dbReference type="SAM" id="MobiDB-lite"/>
    </source>
</evidence>
<reference evidence="2" key="1">
    <citation type="journal article" date="2021" name="Proc. Natl. Acad. Sci. U.S.A.">
        <title>A Catalog of Tens of Thousands of Viruses from Human Metagenomes Reveals Hidden Associations with Chronic Diseases.</title>
        <authorList>
            <person name="Tisza M.J."/>
            <person name="Buck C.B."/>
        </authorList>
    </citation>
    <scope>NUCLEOTIDE SEQUENCE</scope>
    <source>
        <strain evidence="2">Ct3R43</strain>
    </source>
</reference>
<evidence type="ECO:0000313" key="2">
    <source>
        <dbReference type="EMBL" id="DAG05617.1"/>
    </source>
</evidence>
<dbReference type="EMBL" id="BK016262">
    <property type="protein sequence ID" value="DAG05617.1"/>
    <property type="molecule type" value="Genomic_DNA"/>
</dbReference>
<protein>
    <submittedName>
        <fullName evidence="2">Uncharacterized protein</fullName>
    </submittedName>
</protein>
<proteinExistence type="predicted"/>
<accession>A0A8S5VFR0</accession>